<dbReference type="Gene3D" id="1.10.10.10">
    <property type="entry name" value="Winged helix-like DNA-binding domain superfamily/Winged helix DNA-binding domain"/>
    <property type="match status" value="1"/>
</dbReference>
<organism evidence="5 6">
    <name type="scientific">Kordiimonas pumila</name>
    <dbReference type="NCBI Taxonomy" id="2161677"/>
    <lineage>
        <taxon>Bacteria</taxon>
        <taxon>Pseudomonadati</taxon>
        <taxon>Pseudomonadota</taxon>
        <taxon>Alphaproteobacteria</taxon>
        <taxon>Kordiimonadales</taxon>
        <taxon>Kordiimonadaceae</taxon>
        <taxon>Kordiimonas</taxon>
    </lineage>
</organism>
<dbReference type="SMART" id="SM00418">
    <property type="entry name" value="HTH_ARSR"/>
    <property type="match status" value="1"/>
</dbReference>
<dbReference type="RefSeq" id="WP_194215558.1">
    <property type="nucleotide sequence ID" value="NZ_CP061205.1"/>
</dbReference>
<dbReference type="EMBL" id="JBHRSL010000027">
    <property type="protein sequence ID" value="MFC3053494.1"/>
    <property type="molecule type" value="Genomic_DNA"/>
</dbReference>
<keyword evidence="6" id="KW-1185">Reference proteome</keyword>
<dbReference type="SUPFAM" id="SSF46785">
    <property type="entry name" value="Winged helix' DNA-binding domain"/>
    <property type="match status" value="1"/>
</dbReference>
<protein>
    <submittedName>
        <fullName evidence="5">Metalloregulator ArsR/SmtB family transcription factor</fullName>
    </submittedName>
</protein>
<dbReference type="PANTHER" id="PTHR33154:SF33">
    <property type="entry name" value="TRANSCRIPTIONAL REPRESSOR SDPR"/>
    <property type="match status" value="1"/>
</dbReference>
<dbReference type="PROSITE" id="PS50987">
    <property type="entry name" value="HTH_ARSR_2"/>
    <property type="match status" value="1"/>
</dbReference>
<dbReference type="InterPro" id="IPR011991">
    <property type="entry name" value="ArsR-like_HTH"/>
</dbReference>
<feature type="domain" description="HTH arsR-type" evidence="4">
    <location>
        <begin position="1"/>
        <end position="87"/>
    </location>
</feature>
<comment type="caution">
    <text evidence="5">The sequence shown here is derived from an EMBL/GenBank/DDBJ whole genome shotgun (WGS) entry which is preliminary data.</text>
</comment>
<reference evidence="6" key="1">
    <citation type="journal article" date="2019" name="Int. J. Syst. Evol. Microbiol.">
        <title>The Global Catalogue of Microorganisms (GCM) 10K type strain sequencing project: providing services to taxonomists for standard genome sequencing and annotation.</title>
        <authorList>
            <consortium name="The Broad Institute Genomics Platform"/>
            <consortium name="The Broad Institute Genome Sequencing Center for Infectious Disease"/>
            <person name="Wu L."/>
            <person name="Ma J."/>
        </authorList>
    </citation>
    <scope>NUCLEOTIDE SEQUENCE [LARGE SCALE GENOMIC DNA]</scope>
    <source>
        <strain evidence="6">KCTC 62164</strain>
    </source>
</reference>
<dbReference type="PRINTS" id="PR00778">
    <property type="entry name" value="HTHARSR"/>
</dbReference>
<dbReference type="Pfam" id="PF12840">
    <property type="entry name" value="HTH_20"/>
    <property type="match status" value="1"/>
</dbReference>
<evidence type="ECO:0000256" key="3">
    <source>
        <dbReference type="ARBA" id="ARBA00023163"/>
    </source>
</evidence>
<evidence type="ECO:0000256" key="1">
    <source>
        <dbReference type="ARBA" id="ARBA00023015"/>
    </source>
</evidence>
<dbReference type="PANTHER" id="PTHR33154">
    <property type="entry name" value="TRANSCRIPTIONAL REGULATOR, ARSR FAMILY"/>
    <property type="match status" value="1"/>
</dbReference>
<sequence>MSDVFHAMSSPVRRKILSMLKSRDMTAGEIAECLDVGKSTLSGHFNVLKAADLVSTSRSATTITYSLNVSVAEELIAMVATILSISKEEEDQSHD</sequence>
<evidence type="ECO:0000256" key="2">
    <source>
        <dbReference type="ARBA" id="ARBA00023125"/>
    </source>
</evidence>
<dbReference type="NCBIfam" id="NF033788">
    <property type="entry name" value="HTH_metalloreg"/>
    <property type="match status" value="1"/>
</dbReference>
<evidence type="ECO:0000313" key="5">
    <source>
        <dbReference type="EMBL" id="MFC3053494.1"/>
    </source>
</evidence>
<proteinExistence type="predicted"/>
<evidence type="ECO:0000313" key="6">
    <source>
        <dbReference type="Proteomes" id="UP001595444"/>
    </source>
</evidence>
<accession>A0ABV7D8E9</accession>
<dbReference type="Proteomes" id="UP001595444">
    <property type="component" value="Unassembled WGS sequence"/>
</dbReference>
<gene>
    <name evidence="5" type="ORF">ACFOKA_16465</name>
</gene>
<evidence type="ECO:0000259" key="4">
    <source>
        <dbReference type="PROSITE" id="PS50987"/>
    </source>
</evidence>
<dbReference type="InterPro" id="IPR051081">
    <property type="entry name" value="HTH_MetalResp_TranReg"/>
</dbReference>
<keyword evidence="1" id="KW-0805">Transcription regulation</keyword>
<dbReference type="InterPro" id="IPR036390">
    <property type="entry name" value="WH_DNA-bd_sf"/>
</dbReference>
<dbReference type="CDD" id="cd00090">
    <property type="entry name" value="HTH_ARSR"/>
    <property type="match status" value="1"/>
</dbReference>
<dbReference type="InterPro" id="IPR001845">
    <property type="entry name" value="HTH_ArsR_DNA-bd_dom"/>
</dbReference>
<keyword evidence="2" id="KW-0238">DNA-binding</keyword>
<name>A0ABV7D8E9_9PROT</name>
<keyword evidence="3" id="KW-0804">Transcription</keyword>
<dbReference type="InterPro" id="IPR036388">
    <property type="entry name" value="WH-like_DNA-bd_sf"/>
</dbReference>